<dbReference type="EMBL" id="KZ155776">
    <property type="protein sequence ID" value="OUS48150.1"/>
    <property type="molecule type" value="Genomic_DNA"/>
</dbReference>
<dbReference type="GO" id="GO:0003729">
    <property type="term" value="F:mRNA binding"/>
    <property type="evidence" value="ECO:0007669"/>
    <property type="project" value="InterPro"/>
</dbReference>
<dbReference type="InterPro" id="IPR044624">
    <property type="entry name" value="Mbb1-like"/>
</dbReference>
<dbReference type="CDD" id="cd06257">
    <property type="entry name" value="DnaJ"/>
    <property type="match status" value="1"/>
</dbReference>
<dbReference type="Gene3D" id="1.10.287.110">
    <property type="entry name" value="DnaJ domain"/>
    <property type="match status" value="1"/>
</dbReference>
<keyword evidence="6" id="KW-1133">Transmembrane helix</keyword>
<feature type="repeat" description="TPR" evidence="4">
    <location>
        <begin position="626"/>
        <end position="659"/>
    </location>
</feature>
<feature type="compositionally biased region" description="Acidic residues" evidence="5">
    <location>
        <begin position="404"/>
        <end position="416"/>
    </location>
</feature>
<dbReference type="PROSITE" id="PS50076">
    <property type="entry name" value="DNAJ_2"/>
    <property type="match status" value="1"/>
</dbReference>
<comment type="subcellular location">
    <subcellularLocation>
        <location evidence="1">Nucleus</location>
    </subcellularLocation>
</comment>
<dbReference type="AlphaFoldDB" id="A0A1Y5IF10"/>
<dbReference type="SUPFAM" id="SSF46565">
    <property type="entry name" value="Chaperone J-domain"/>
    <property type="match status" value="1"/>
</dbReference>
<dbReference type="PANTHER" id="PTHR44917">
    <property type="entry name" value="PROTEIN HIGH CHLOROPHYLL FLUORESCENT 107"/>
    <property type="match status" value="1"/>
</dbReference>
<dbReference type="InterPro" id="IPR003107">
    <property type="entry name" value="HAT"/>
</dbReference>
<dbReference type="Proteomes" id="UP000195557">
    <property type="component" value="Unassembled WGS sequence"/>
</dbReference>
<keyword evidence="2" id="KW-0677">Repeat</keyword>
<proteinExistence type="predicted"/>
<evidence type="ECO:0000256" key="1">
    <source>
        <dbReference type="ARBA" id="ARBA00004123"/>
    </source>
</evidence>
<evidence type="ECO:0000256" key="4">
    <source>
        <dbReference type="PROSITE-ProRule" id="PRU00339"/>
    </source>
</evidence>
<dbReference type="GO" id="GO:0003727">
    <property type="term" value="F:single-stranded RNA binding"/>
    <property type="evidence" value="ECO:0007669"/>
    <property type="project" value="TreeGrafter"/>
</dbReference>
<keyword evidence="4" id="KW-0802">TPR repeat</keyword>
<feature type="transmembrane region" description="Helical" evidence="6">
    <location>
        <begin position="59"/>
        <end position="78"/>
    </location>
</feature>
<reference evidence="8" key="1">
    <citation type="submission" date="2017-04" db="EMBL/GenBank/DDBJ databases">
        <title>Population genomics of picophytoplankton unveils novel chromosome hypervariability.</title>
        <authorList>
            <consortium name="DOE Joint Genome Institute"/>
            <person name="Blanc-Mathieu R."/>
            <person name="Krasovec M."/>
            <person name="Hebrard M."/>
            <person name="Yau S."/>
            <person name="Desgranges E."/>
            <person name="Martin J."/>
            <person name="Schackwitz W."/>
            <person name="Kuo A."/>
            <person name="Salin G."/>
            <person name="Donnadieu C."/>
            <person name="Desdevises Y."/>
            <person name="Sanchez-Ferandin S."/>
            <person name="Moreau H."/>
            <person name="Rivals E."/>
            <person name="Grigoriev I.V."/>
            <person name="Grimsley N."/>
            <person name="Eyre-Walker A."/>
            <person name="Piganeau G."/>
        </authorList>
    </citation>
    <scope>NUCLEOTIDE SEQUENCE [LARGE SCALE GENOMIC DNA]</scope>
    <source>
        <strain evidence="8">RCC 1115</strain>
    </source>
</reference>
<evidence type="ECO:0000256" key="3">
    <source>
        <dbReference type="ARBA" id="ARBA00023242"/>
    </source>
</evidence>
<feature type="region of interest" description="Disordered" evidence="5">
    <location>
        <begin position="389"/>
        <end position="423"/>
    </location>
</feature>
<dbReference type="SMART" id="SM00386">
    <property type="entry name" value="HAT"/>
    <property type="match status" value="9"/>
</dbReference>
<dbReference type="Pfam" id="PF23231">
    <property type="entry name" value="HAT_Syf1_CNRKL1_C"/>
    <property type="match status" value="1"/>
</dbReference>
<gene>
    <name evidence="8" type="ORF">BE221DRAFT_144724</name>
</gene>
<sequence length="937" mass="105596">MIIVMLSSDDVEGALASIAHVVLSWSLRELLSVTQQCVMIPKLVKLGQVHPEAWRRAKIPWLGFAFHFAIAGVMQWGLYRGGSARLGLFLILTAYALPVFKSVMYPRLWTMVPFLGFVMYFVWTRDGVRELLVGLALFQGVSTLQETRGYYFGTSAAWSFAIWIVAFACTAPILVIFAVAYFNSPYFERMIKYRKRAKYARMWWWFERYAYVLGYESEEGDDPFTILGVRRTASTVEIRKRFRDLSLMYHPDKTGNDSVKREMFIKVQKAMEMITKGTFDDARPDAETMVQSRALATIKRCGSLWSLIVIWLALSVLQGIVFLGQRAHERRERELNPDASSSEANKYPEVHIGPTFVGSSILGFTKSRQNQRRGVENVNAGGARVVGNRRIATPHGQAPRFDEVEPTEPADPDAEGEGDRDARAAPLTYENAVLERGRANGDSAGVLTSPGSTMQMLGTAEAATRAGQKPLKINQDLALYRARKLRNEAGYVKSKEERTAMRYQAIAMFEKAMSYDVTDGRAYCGIGQILVQMRLYDEARQIYQAGCDAKGGDNAYLWTAFAVLEEKCGNIKLARKYYDAATAADEKHAAAWHGWGTLERNLGNYQRARELYMKGIRKVPLTDASAHLYHSLGVMAMERGRISEAREFFRQGVRTEAGSKSGAIWQSWAVLEGRSGDEDQARKLFQKGLAADPKSKYIWLAWGTWEAKIGYVDRAKELLTKGCKLNPLDTYLLQALAKLEAEQGSIVTARKYFEQGTVMDPRHQANWNAWALAEWRAGEIEKARNLFQRGVWVDPKNKNAARLFHAWGVLECRERNISLARQLFKCAVNVDAGSERIWLTWAMMEEQEGDDIRAIEIRNLAAQRVAEASMSTTDLPPAAGTFRPLFERLASIVGLEAPRDSTDDNEFDASELTEAELMYGEKDAVKTGQPLMERDIE</sequence>
<dbReference type="GO" id="GO:0005634">
    <property type="term" value="C:nucleus"/>
    <property type="evidence" value="ECO:0007669"/>
    <property type="project" value="UniProtKB-SubCell"/>
</dbReference>
<evidence type="ECO:0000313" key="8">
    <source>
        <dbReference type="EMBL" id="OUS48150.1"/>
    </source>
</evidence>
<dbReference type="InterPro" id="IPR001623">
    <property type="entry name" value="DnaJ_domain"/>
</dbReference>
<keyword evidence="6" id="KW-0812">Transmembrane</keyword>
<dbReference type="SMART" id="SM00271">
    <property type="entry name" value="DnaJ"/>
    <property type="match status" value="1"/>
</dbReference>
<dbReference type="eggNOG" id="KOG1124">
    <property type="taxonomic scope" value="Eukaryota"/>
</dbReference>
<dbReference type="PANTHER" id="PTHR44917:SF1">
    <property type="entry name" value="PROTEIN HIGH CHLOROPHYLL FLUORESCENT 107"/>
    <property type="match status" value="1"/>
</dbReference>
<keyword evidence="3" id="KW-0539">Nucleus</keyword>
<dbReference type="Pfam" id="PF00226">
    <property type="entry name" value="DnaJ"/>
    <property type="match status" value="1"/>
</dbReference>
<dbReference type="InterPro" id="IPR055430">
    <property type="entry name" value="HAT_Syf1_CNRKL1_C"/>
</dbReference>
<dbReference type="SMART" id="SM00028">
    <property type="entry name" value="TPR"/>
    <property type="match status" value="7"/>
</dbReference>
<name>A0A1Y5IF10_OSTTA</name>
<dbReference type="InterPro" id="IPR011990">
    <property type="entry name" value="TPR-like_helical_dom_sf"/>
</dbReference>
<feature type="domain" description="J" evidence="7">
    <location>
        <begin position="222"/>
        <end position="290"/>
    </location>
</feature>
<accession>A0A1Y5IF10</accession>
<feature type="transmembrane region" description="Helical" evidence="6">
    <location>
        <begin position="84"/>
        <end position="100"/>
    </location>
</feature>
<evidence type="ECO:0000256" key="5">
    <source>
        <dbReference type="SAM" id="MobiDB-lite"/>
    </source>
</evidence>
<dbReference type="InterPro" id="IPR019734">
    <property type="entry name" value="TPR_rpt"/>
</dbReference>
<dbReference type="InterPro" id="IPR036869">
    <property type="entry name" value="J_dom_sf"/>
</dbReference>
<organism evidence="8">
    <name type="scientific">Ostreococcus tauri</name>
    <name type="common">Marine green alga</name>
    <dbReference type="NCBI Taxonomy" id="70448"/>
    <lineage>
        <taxon>Eukaryota</taxon>
        <taxon>Viridiplantae</taxon>
        <taxon>Chlorophyta</taxon>
        <taxon>Mamiellophyceae</taxon>
        <taxon>Mamiellales</taxon>
        <taxon>Bathycoccaceae</taxon>
        <taxon>Ostreococcus</taxon>
    </lineage>
</organism>
<dbReference type="Gene3D" id="1.25.40.10">
    <property type="entry name" value="Tetratricopeptide repeat domain"/>
    <property type="match status" value="2"/>
</dbReference>
<evidence type="ECO:0000259" key="7">
    <source>
        <dbReference type="PROSITE" id="PS50076"/>
    </source>
</evidence>
<dbReference type="GO" id="GO:0006417">
    <property type="term" value="P:regulation of translation"/>
    <property type="evidence" value="ECO:0007669"/>
    <property type="project" value="TreeGrafter"/>
</dbReference>
<dbReference type="PROSITE" id="PS50005">
    <property type="entry name" value="TPR"/>
    <property type="match status" value="1"/>
</dbReference>
<evidence type="ECO:0000256" key="2">
    <source>
        <dbReference type="ARBA" id="ARBA00022737"/>
    </source>
</evidence>
<feature type="transmembrane region" description="Helical" evidence="6">
    <location>
        <begin position="303"/>
        <end position="324"/>
    </location>
</feature>
<dbReference type="GO" id="GO:0006397">
    <property type="term" value="P:mRNA processing"/>
    <property type="evidence" value="ECO:0007669"/>
    <property type="project" value="InterPro"/>
</dbReference>
<dbReference type="SUPFAM" id="SSF48452">
    <property type="entry name" value="TPR-like"/>
    <property type="match status" value="2"/>
</dbReference>
<keyword evidence="6" id="KW-0472">Membrane</keyword>
<evidence type="ECO:0000256" key="6">
    <source>
        <dbReference type="SAM" id="Phobius"/>
    </source>
</evidence>
<feature type="transmembrane region" description="Helical" evidence="6">
    <location>
        <begin position="160"/>
        <end position="182"/>
    </location>
</feature>
<protein>
    <submittedName>
        <fullName evidence="8">PsbB mRNA maturation factor Mbb1, chloroplast</fullName>
    </submittedName>
</protein>
<feature type="transmembrane region" description="Helical" evidence="6">
    <location>
        <begin position="107"/>
        <end position="123"/>
    </location>
</feature>